<keyword evidence="4" id="KW-1185">Reference proteome</keyword>
<evidence type="ECO:0000256" key="2">
    <source>
        <dbReference type="SAM" id="SignalP"/>
    </source>
</evidence>
<feature type="region of interest" description="Disordered" evidence="1">
    <location>
        <begin position="107"/>
        <end position="167"/>
    </location>
</feature>
<evidence type="ECO:0000313" key="4">
    <source>
        <dbReference type="Proteomes" id="UP000315700"/>
    </source>
</evidence>
<evidence type="ECO:0000313" key="3">
    <source>
        <dbReference type="EMBL" id="QDT52377.1"/>
    </source>
</evidence>
<evidence type="ECO:0000256" key="1">
    <source>
        <dbReference type="SAM" id="MobiDB-lite"/>
    </source>
</evidence>
<organism evidence="3 4">
    <name type="scientific">Caulifigura coniformis</name>
    <dbReference type="NCBI Taxonomy" id="2527983"/>
    <lineage>
        <taxon>Bacteria</taxon>
        <taxon>Pseudomonadati</taxon>
        <taxon>Planctomycetota</taxon>
        <taxon>Planctomycetia</taxon>
        <taxon>Planctomycetales</taxon>
        <taxon>Planctomycetaceae</taxon>
        <taxon>Caulifigura</taxon>
    </lineage>
</organism>
<protein>
    <recommendedName>
        <fullName evidence="5">Carboxypeptidase regulatory-like domain-containing protein</fullName>
    </recommendedName>
</protein>
<dbReference type="PROSITE" id="PS51257">
    <property type="entry name" value="PROKAR_LIPOPROTEIN"/>
    <property type="match status" value="1"/>
</dbReference>
<name>A0A517S8B8_9PLAN</name>
<dbReference type="EMBL" id="CP036271">
    <property type="protein sequence ID" value="QDT52377.1"/>
    <property type="molecule type" value="Genomic_DNA"/>
</dbReference>
<keyword evidence="2" id="KW-0732">Signal</keyword>
<accession>A0A517S8B8</accession>
<feature type="signal peptide" evidence="2">
    <location>
        <begin position="1"/>
        <end position="32"/>
    </location>
</feature>
<feature type="chain" id="PRO_5022223723" description="Carboxypeptidase regulatory-like domain-containing protein" evidence="2">
    <location>
        <begin position="33"/>
        <end position="167"/>
    </location>
</feature>
<evidence type="ECO:0008006" key="5">
    <source>
        <dbReference type="Google" id="ProtNLM"/>
    </source>
</evidence>
<sequence length="167" mass="17701" precursor="true">MACLDRARRLTCFMIVSSCAVLSACQSTSDDAATNRVAVYPALARVTFKGEPVEGAVVRLVAPNPNQPGAAGRTDDEGKCRLTTYEADDGAAAGNYMVLISKVEAMSETPASGGDDSDEYVPPSETPTAPAKRDNELPPKYNNPARTPLNAVVTSEGPNEYVFELNK</sequence>
<dbReference type="RefSeq" id="WP_145026694.1">
    <property type="nucleotide sequence ID" value="NZ_CP036271.1"/>
</dbReference>
<dbReference type="OrthoDB" id="289097at2"/>
<reference evidence="3 4" key="1">
    <citation type="submission" date="2019-02" db="EMBL/GenBank/DDBJ databases">
        <title>Deep-cultivation of Planctomycetes and their phenomic and genomic characterization uncovers novel biology.</title>
        <authorList>
            <person name="Wiegand S."/>
            <person name="Jogler M."/>
            <person name="Boedeker C."/>
            <person name="Pinto D."/>
            <person name="Vollmers J."/>
            <person name="Rivas-Marin E."/>
            <person name="Kohn T."/>
            <person name="Peeters S.H."/>
            <person name="Heuer A."/>
            <person name="Rast P."/>
            <person name="Oberbeckmann S."/>
            <person name="Bunk B."/>
            <person name="Jeske O."/>
            <person name="Meyerdierks A."/>
            <person name="Storesund J.E."/>
            <person name="Kallscheuer N."/>
            <person name="Luecker S."/>
            <person name="Lage O.M."/>
            <person name="Pohl T."/>
            <person name="Merkel B.J."/>
            <person name="Hornburger P."/>
            <person name="Mueller R.-W."/>
            <person name="Bruemmer F."/>
            <person name="Labrenz M."/>
            <person name="Spormann A.M."/>
            <person name="Op den Camp H."/>
            <person name="Overmann J."/>
            <person name="Amann R."/>
            <person name="Jetten M.S.M."/>
            <person name="Mascher T."/>
            <person name="Medema M.H."/>
            <person name="Devos D.P."/>
            <person name="Kaster A.-K."/>
            <person name="Ovreas L."/>
            <person name="Rohde M."/>
            <person name="Galperin M.Y."/>
            <person name="Jogler C."/>
        </authorList>
    </citation>
    <scope>NUCLEOTIDE SEQUENCE [LARGE SCALE GENOMIC DNA]</scope>
    <source>
        <strain evidence="3 4">Pan44</strain>
    </source>
</reference>
<dbReference type="InParanoid" id="A0A517S8B8"/>
<dbReference type="KEGG" id="ccos:Pan44_03870"/>
<dbReference type="AlphaFoldDB" id="A0A517S8B8"/>
<dbReference type="Proteomes" id="UP000315700">
    <property type="component" value="Chromosome"/>
</dbReference>
<proteinExistence type="predicted"/>
<gene>
    <name evidence="3" type="ORF">Pan44_03870</name>
</gene>